<sequence>MESYRFIIEKVILGSVGSTYIDGLECSYSRANTLDLSLKKNEIFLCRNTLVMTQITCIGIFSRYKSFTAFKKNQSWFKLRKQSLIIPSQSIKWIFG</sequence>
<reference evidence="1 2" key="1">
    <citation type="submission" date="2023-03" db="EMBL/GenBank/DDBJ databases">
        <title>High recombination rates correlate with genetic variation in Cardiocondyla obscurior ants.</title>
        <authorList>
            <person name="Errbii M."/>
        </authorList>
    </citation>
    <scope>NUCLEOTIDE SEQUENCE [LARGE SCALE GENOMIC DNA]</scope>
    <source>
        <strain evidence="1">Alpha-2009</strain>
        <tissue evidence="1">Whole body</tissue>
    </source>
</reference>
<organism evidence="1 2">
    <name type="scientific">Cardiocondyla obscurior</name>
    <dbReference type="NCBI Taxonomy" id="286306"/>
    <lineage>
        <taxon>Eukaryota</taxon>
        <taxon>Metazoa</taxon>
        <taxon>Ecdysozoa</taxon>
        <taxon>Arthropoda</taxon>
        <taxon>Hexapoda</taxon>
        <taxon>Insecta</taxon>
        <taxon>Pterygota</taxon>
        <taxon>Neoptera</taxon>
        <taxon>Endopterygota</taxon>
        <taxon>Hymenoptera</taxon>
        <taxon>Apocrita</taxon>
        <taxon>Aculeata</taxon>
        <taxon>Formicoidea</taxon>
        <taxon>Formicidae</taxon>
        <taxon>Myrmicinae</taxon>
        <taxon>Cardiocondyla</taxon>
    </lineage>
</organism>
<dbReference type="AlphaFoldDB" id="A0AAW2FZV4"/>
<name>A0AAW2FZV4_9HYME</name>
<accession>A0AAW2FZV4</accession>
<evidence type="ECO:0000313" key="2">
    <source>
        <dbReference type="Proteomes" id="UP001430953"/>
    </source>
</evidence>
<keyword evidence="2" id="KW-1185">Reference proteome</keyword>
<comment type="caution">
    <text evidence="1">The sequence shown here is derived from an EMBL/GenBank/DDBJ whole genome shotgun (WGS) entry which is preliminary data.</text>
</comment>
<dbReference type="EMBL" id="JADYXP020000007">
    <property type="protein sequence ID" value="KAL0120416.1"/>
    <property type="molecule type" value="Genomic_DNA"/>
</dbReference>
<dbReference type="Proteomes" id="UP001430953">
    <property type="component" value="Unassembled WGS sequence"/>
</dbReference>
<protein>
    <submittedName>
        <fullName evidence="1">Uncharacterized protein</fullName>
    </submittedName>
</protein>
<proteinExistence type="predicted"/>
<gene>
    <name evidence="1" type="ORF">PUN28_008243</name>
</gene>
<evidence type="ECO:0000313" key="1">
    <source>
        <dbReference type="EMBL" id="KAL0120416.1"/>
    </source>
</evidence>